<feature type="chain" id="PRO_5038618420" evidence="2">
    <location>
        <begin position="17"/>
        <end position="154"/>
    </location>
</feature>
<dbReference type="PATRIC" id="fig|68223.7.peg.3779"/>
<organism evidence="3 4">
    <name type="scientific">Streptomyces katrae</name>
    <dbReference type="NCBI Taxonomy" id="68223"/>
    <lineage>
        <taxon>Bacteria</taxon>
        <taxon>Bacillati</taxon>
        <taxon>Actinomycetota</taxon>
        <taxon>Actinomycetes</taxon>
        <taxon>Kitasatosporales</taxon>
        <taxon>Streptomycetaceae</taxon>
        <taxon>Streptomyces</taxon>
    </lineage>
</organism>
<evidence type="ECO:0000256" key="1">
    <source>
        <dbReference type="SAM" id="MobiDB-lite"/>
    </source>
</evidence>
<feature type="signal peptide" evidence="2">
    <location>
        <begin position="1"/>
        <end position="16"/>
    </location>
</feature>
<keyword evidence="4" id="KW-1185">Reference proteome</keyword>
<gene>
    <name evidence="3" type="ORF">VR44_07175</name>
</gene>
<evidence type="ECO:0000313" key="3">
    <source>
        <dbReference type="EMBL" id="KJY36804.1"/>
    </source>
</evidence>
<dbReference type="EMBL" id="JZWV01000135">
    <property type="protein sequence ID" value="KJY36804.1"/>
    <property type="molecule type" value="Genomic_DNA"/>
</dbReference>
<sequence>MFAVVMGVLAVALALAGPVRGTTDRAPGTRAAAAVAAPPPAVGMPAERTAPRRAASAWPGGRPGPADAERAGRPEAGPGTHVAFAGVVPPRGPSCAPDSGGLGTEPAVPASRAGHEHGSVLVARAVPEGCGRTGPSAYGCPCAGPACGRRGRWS</sequence>
<accession>A0A0F4JSJ4</accession>
<feature type="region of interest" description="Disordered" evidence="1">
    <location>
        <begin position="20"/>
        <end position="105"/>
    </location>
</feature>
<feature type="compositionally biased region" description="Low complexity" evidence="1">
    <location>
        <begin position="20"/>
        <end position="36"/>
    </location>
</feature>
<proteinExistence type="predicted"/>
<keyword evidence="2" id="KW-0732">Signal</keyword>
<protein>
    <submittedName>
        <fullName evidence="3">Uncharacterized protein</fullName>
    </submittedName>
</protein>
<evidence type="ECO:0000313" key="4">
    <source>
        <dbReference type="Proteomes" id="UP000033551"/>
    </source>
</evidence>
<name>A0A0F4JSJ4_9ACTN</name>
<evidence type="ECO:0000256" key="2">
    <source>
        <dbReference type="SAM" id="SignalP"/>
    </source>
</evidence>
<dbReference type="Proteomes" id="UP000033551">
    <property type="component" value="Unassembled WGS sequence"/>
</dbReference>
<comment type="caution">
    <text evidence="3">The sequence shown here is derived from an EMBL/GenBank/DDBJ whole genome shotgun (WGS) entry which is preliminary data.</text>
</comment>
<dbReference type="AlphaFoldDB" id="A0A0F4JSJ4"/>
<reference evidence="3 4" key="1">
    <citation type="submission" date="2015-02" db="EMBL/GenBank/DDBJ databases">
        <authorList>
            <person name="Ju K.-S."/>
            <person name="Doroghazi J.R."/>
            <person name="Metcalf W."/>
        </authorList>
    </citation>
    <scope>NUCLEOTIDE SEQUENCE [LARGE SCALE GENOMIC DNA]</scope>
    <source>
        <strain evidence="3 4">NRRL ISP-5550</strain>
    </source>
</reference>